<keyword evidence="2 10" id="KW-0240">DNA-directed RNA polymerase</keyword>
<proteinExistence type="inferred from homology"/>
<keyword evidence="5" id="KW-0548">Nucleotidyltransferase</keyword>
<keyword evidence="8" id="KW-0804">Transcription</keyword>
<dbReference type="Ensembl" id="ENSCLAT00000015021.1">
    <property type="protein sequence ID" value="ENSCLAP00000014862.1"/>
    <property type="gene ID" value="ENSCLAG00000010248.1"/>
</dbReference>
<dbReference type="NCBIfam" id="TIGR00335">
    <property type="entry name" value="primase_sml"/>
    <property type="match status" value="1"/>
</dbReference>
<dbReference type="GO" id="GO:0032553">
    <property type="term" value="F:ribonucleotide binding"/>
    <property type="evidence" value="ECO:0007669"/>
    <property type="project" value="Ensembl"/>
</dbReference>
<dbReference type="InterPro" id="IPR002755">
    <property type="entry name" value="DNA_primase_S"/>
</dbReference>
<keyword evidence="7" id="KW-0479">Metal-binding</keyword>
<accession>A0A8C2VJI1</accession>
<reference evidence="11" key="1">
    <citation type="submission" date="2025-08" db="UniProtKB">
        <authorList>
            <consortium name="Ensembl"/>
        </authorList>
    </citation>
    <scope>IDENTIFICATION</scope>
</reference>
<dbReference type="EC" id="2.7.7.-" evidence="10"/>
<evidence type="ECO:0000313" key="12">
    <source>
        <dbReference type="Proteomes" id="UP000694398"/>
    </source>
</evidence>
<dbReference type="Proteomes" id="UP000694398">
    <property type="component" value="Unassembled WGS sequence"/>
</dbReference>
<evidence type="ECO:0000256" key="7">
    <source>
        <dbReference type="ARBA" id="ARBA00022723"/>
    </source>
</evidence>
<dbReference type="SUPFAM" id="SSF56747">
    <property type="entry name" value="Prim-pol domain"/>
    <property type="match status" value="1"/>
</dbReference>
<keyword evidence="4 10" id="KW-0808">Transferase</keyword>
<dbReference type="GO" id="GO:0008270">
    <property type="term" value="F:zinc ion binding"/>
    <property type="evidence" value="ECO:0007669"/>
    <property type="project" value="Ensembl"/>
</dbReference>
<organism evidence="11 12">
    <name type="scientific">Chinchilla lanigera</name>
    <name type="common">Long-tailed chinchilla</name>
    <name type="synonym">Chinchilla villidera</name>
    <dbReference type="NCBI Taxonomy" id="34839"/>
    <lineage>
        <taxon>Eukaryota</taxon>
        <taxon>Metazoa</taxon>
        <taxon>Chordata</taxon>
        <taxon>Craniata</taxon>
        <taxon>Vertebrata</taxon>
        <taxon>Euteleostomi</taxon>
        <taxon>Mammalia</taxon>
        <taxon>Eutheria</taxon>
        <taxon>Euarchontoglires</taxon>
        <taxon>Glires</taxon>
        <taxon>Rodentia</taxon>
        <taxon>Hystricomorpha</taxon>
        <taxon>Chinchillidae</taxon>
        <taxon>Chinchilla</taxon>
    </lineage>
</organism>
<evidence type="ECO:0000313" key="11">
    <source>
        <dbReference type="Ensembl" id="ENSCLAP00000014862.1"/>
    </source>
</evidence>
<dbReference type="GO" id="GO:0006270">
    <property type="term" value="P:DNA replication initiation"/>
    <property type="evidence" value="ECO:0007669"/>
    <property type="project" value="Ensembl"/>
</dbReference>
<dbReference type="GO" id="GO:0005658">
    <property type="term" value="C:alpha DNA polymerase:primase complex"/>
    <property type="evidence" value="ECO:0007669"/>
    <property type="project" value="Ensembl"/>
</dbReference>
<evidence type="ECO:0000256" key="3">
    <source>
        <dbReference type="ARBA" id="ARBA00022515"/>
    </source>
</evidence>
<reference evidence="11" key="2">
    <citation type="submission" date="2025-09" db="UniProtKB">
        <authorList>
            <consortium name="Ensembl"/>
        </authorList>
    </citation>
    <scope>IDENTIFICATION</scope>
</reference>
<dbReference type="CDD" id="cd04860">
    <property type="entry name" value="AE_Prim_S"/>
    <property type="match status" value="1"/>
</dbReference>
<evidence type="ECO:0000256" key="4">
    <source>
        <dbReference type="ARBA" id="ARBA00022679"/>
    </source>
</evidence>
<dbReference type="Pfam" id="PF01896">
    <property type="entry name" value="DNA_primase_S"/>
    <property type="match status" value="1"/>
</dbReference>
<keyword evidence="12" id="KW-1185">Reference proteome</keyword>
<dbReference type="GO" id="GO:0006269">
    <property type="term" value="P:DNA replication, synthesis of primer"/>
    <property type="evidence" value="ECO:0007669"/>
    <property type="project" value="UniProtKB-KW"/>
</dbReference>
<dbReference type="AlphaFoldDB" id="A0A8C2VJI1"/>
<comment type="catalytic activity">
    <reaction evidence="9">
        <text>ssDNA + n NTP = ssDNA/pppN(pN)n-1 hybrid + (n-1) diphosphate.</text>
        <dbReference type="EC" id="2.7.7.102"/>
    </reaction>
</comment>
<name>A0A8C2VJI1_CHILA</name>
<dbReference type="GO" id="GO:0000287">
    <property type="term" value="F:magnesium ion binding"/>
    <property type="evidence" value="ECO:0007669"/>
    <property type="project" value="Ensembl"/>
</dbReference>
<dbReference type="GO" id="GO:0003899">
    <property type="term" value="F:DNA-directed RNA polymerase activity"/>
    <property type="evidence" value="ECO:0007669"/>
    <property type="project" value="Ensembl"/>
</dbReference>
<gene>
    <name evidence="11" type="primary">PRIM1</name>
</gene>
<dbReference type="FunFam" id="3.90.920.10:FF:000021">
    <property type="entry name" value="DNA primase small subunit PriS"/>
    <property type="match status" value="1"/>
</dbReference>
<sequence>MESFDPTELPELLKLYYRRLFPYPQYYRWLNYGGVVKNYFQNREFSFTLKDDIYIRYQSFNNQSDLEKEMQKMNPYKIDIGAVYSHRPNQHNTVKLGAFQAQEKELVFDIDMTDYDDVRRCCSSADICSKCWTLMTMAMHIIDRALKEDFGFKHRLWVYSGRRGVHCWVCDESVRKLSSAVRSGIVEYLSLVKGGQDVKKKVQLSEKIHPFVPIHEDLQTAFQKSHNSLQRWEHLKRVISTNQNIKSDKCGPWLEWEIMLQYCFPRLDINVSKGINHLLKSPFSVHPKTGRISVPIDLQKVDRFDPFTVPTISSICRELNVISTNEKEKEENETESDIKHRTRDYKRTSLAPYVKVFEQFLENLDKSRKGELLKKS</sequence>
<dbReference type="GeneTree" id="ENSGT00390000011466"/>
<dbReference type="OMA" id="NVTRGFN"/>
<dbReference type="Gene3D" id="3.90.920.10">
    <property type="entry name" value="DNA primase, PRIM domain"/>
    <property type="match status" value="2"/>
</dbReference>
<keyword evidence="3 10" id="KW-0639">Primosome</keyword>
<evidence type="ECO:0000256" key="5">
    <source>
        <dbReference type="ARBA" id="ARBA00022695"/>
    </source>
</evidence>
<dbReference type="InterPro" id="IPR014052">
    <property type="entry name" value="DNA_primase_ssu_euk/arc"/>
</dbReference>
<evidence type="ECO:0000256" key="2">
    <source>
        <dbReference type="ARBA" id="ARBA00022478"/>
    </source>
</evidence>
<evidence type="ECO:0000256" key="6">
    <source>
        <dbReference type="ARBA" id="ARBA00022705"/>
    </source>
</evidence>
<evidence type="ECO:0000256" key="8">
    <source>
        <dbReference type="ARBA" id="ARBA00023163"/>
    </source>
</evidence>
<protein>
    <recommendedName>
        <fullName evidence="10">DNA primase</fullName>
        <ecNumber evidence="10">2.7.7.-</ecNumber>
    </recommendedName>
</protein>
<dbReference type="PANTHER" id="PTHR10536">
    <property type="entry name" value="DNA PRIMASE SMALL SUBUNIT"/>
    <property type="match status" value="1"/>
</dbReference>
<evidence type="ECO:0000256" key="10">
    <source>
        <dbReference type="RuleBase" id="RU003514"/>
    </source>
</evidence>
<comment type="similarity">
    <text evidence="1 10">Belongs to the eukaryotic-type primase small subunit family.</text>
</comment>
<keyword evidence="6 10" id="KW-0235">DNA replication</keyword>
<evidence type="ECO:0000256" key="9">
    <source>
        <dbReference type="ARBA" id="ARBA00044677"/>
    </source>
</evidence>
<evidence type="ECO:0000256" key="1">
    <source>
        <dbReference type="ARBA" id="ARBA00009762"/>
    </source>
</evidence>